<dbReference type="GO" id="GO:0008270">
    <property type="term" value="F:zinc ion binding"/>
    <property type="evidence" value="ECO:0007669"/>
    <property type="project" value="UniProtKB-KW"/>
</dbReference>
<evidence type="ECO:0000256" key="1">
    <source>
        <dbReference type="ARBA" id="ARBA00005694"/>
    </source>
</evidence>
<dbReference type="GO" id="GO:0005634">
    <property type="term" value="C:nucleus"/>
    <property type="evidence" value="ECO:0007669"/>
    <property type="project" value="TreeGrafter"/>
</dbReference>
<evidence type="ECO:0000256" key="3">
    <source>
        <dbReference type="ARBA" id="ARBA00022771"/>
    </source>
</evidence>
<reference evidence="9 10" key="1">
    <citation type="submission" date="2020-08" db="EMBL/GenBank/DDBJ databases">
        <title>Plant Genome Project.</title>
        <authorList>
            <person name="Zhang R.-G."/>
        </authorList>
    </citation>
    <scope>NUCLEOTIDE SEQUENCE [LARGE SCALE GENOMIC DNA]</scope>
    <source>
        <tissue evidence="9">Rhizome</tissue>
    </source>
</reference>
<evidence type="ECO:0000313" key="9">
    <source>
        <dbReference type="EMBL" id="KAG6469447.1"/>
    </source>
</evidence>
<dbReference type="FunFam" id="3.30.50.10:FF:000018">
    <property type="entry name" value="GATA transcription factor"/>
    <property type="match status" value="1"/>
</dbReference>
<dbReference type="GO" id="GO:0006355">
    <property type="term" value="P:regulation of DNA-templated transcription"/>
    <property type="evidence" value="ECO:0007669"/>
    <property type="project" value="InterPro"/>
</dbReference>
<feature type="region of interest" description="Disordered" evidence="7">
    <location>
        <begin position="144"/>
        <end position="184"/>
    </location>
</feature>
<dbReference type="SMART" id="SM00401">
    <property type="entry name" value="ZnF_GATA"/>
    <property type="match status" value="1"/>
</dbReference>
<dbReference type="PROSITE" id="PS50114">
    <property type="entry name" value="GATA_ZN_FINGER_2"/>
    <property type="match status" value="1"/>
</dbReference>
<feature type="domain" description="GATA-type" evidence="8">
    <location>
        <begin position="221"/>
        <end position="257"/>
    </location>
</feature>
<keyword evidence="2" id="KW-0479">Metal-binding</keyword>
<dbReference type="Proteomes" id="UP000734854">
    <property type="component" value="Unassembled WGS sequence"/>
</dbReference>
<keyword evidence="4" id="KW-0862">Zinc</keyword>
<accession>A0A8J5C707</accession>
<comment type="similarity">
    <text evidence="1">Belongs to the type IV zinc-finger family. Class A subfamily.</text>
</comment>
<dbReference type="InterPro" id="IPR000679">
    <property type="entry name" value="Znf_GATA"/>
</dbReference>
<dbReference type="Pfam" id="PF00320">
    <property type="entry name" value="GATA"/>
    <property type="match status" value="1"/>
</dbReference>
<name>A0A8J5C707_ZINOF</name>
<evidence type="ECO:0000259" key="8">
    <source>
        <dbReference type="PROSITE" id="PS50114"/>
    </source>
</evidence>
<dbReference type="PANTHER" id="PTHR45658:SF18">
    <property type="entry name" value="PROTEIN GAT2"/>
    <property type="match status" value="1"/>
</dbReference>
<evidence type="ECO:0000256" key="4">
    <source>
        <dbReference type="ARBA" id="ARBA00022833"/>
    </source>
</evidence>
<comment type="caution">
    <text evidence="9">The sequence shown here is derived from an EMBL/GenBank/DDBJ whole genome shotgun (WGS) entry which is preliminary data.</text>
</comment>
<keyword evidence="3 6" id="KW-0863">Zinc-finger</keyword>
<evidence type="ECO:0000256" key="6">
    <source>
        <dbReference type="PROSITE-ProRule" id="PRU00094"/>
    </source>
</evidence>
<keyword evidence="10" id="KW-1185">Reference proteome</keyword>
<proteinExistence type="inferred from homology"/>
<dbReference type="OrthoDB" id="2162994at2759"/>
<evidence type="ECO:0000256" key="2">
    <source>
        <dbReference type="ARBA" id="ARBA00022723"/>
    </source>
</evidence>
<sequence>MLAGDRALEAGDNSVIDELLDEFLNEEAEKAPGLAAACNSTDFFSATGEDSFSDFLLDDVGTFLTDDYTPPSSVLYNQMDYSSMVAAECRASLKANFSGDHFDLSMKDAISGGLDVPNDDLQWISSIFDEASFFSGENIQKTPTISAGVDENSDSRSQAAESEVSHPELGIRKPGSKRRNDDSPISTLDWELGVQYENSKAANIMTTLKKRKAACGAAAAASEGRRCLHCQTDKTPQWRSGPEGPKTLCNACGMRFKSGRLVPEYRPASSPTFVGSHHSNSHRKVLELRRQKLILDQEQEQEQKQKQRRQLLGTCSLASVVGLPPAMRPLDALFHGLGSRGQFQSPEE</sequence>
<dbReference type="PROSITE" id="PS00344">
    <property type="entry name" value="GATA_ZN_FINGER_1"/>
    <property type="match status" value="1"/>
</dbReference>
<dbReference type="CDD" id="cd00202">
    <property type="entry name" value="ZnF_GATA"/>
    <property type="match status" value="1"/>
</dbReference>
<dbReference type="EMBL" id="JACMSC010000022">
    <property type="protein sequence ID" value="KAG6469447.1"/>
    <property type="molecule type" value="Genomic_DNA"/>
</dbReference>
<protein>
    <recommendedName>
        <fullName evidence="8">GATA-type domain-containing protein</fullName>
    </recommendedName>
</protein>
<dbReference type="GO" id="GO:0043565">
    <property type="term" value="F:sequence-specific DNA binding"/>
    <property type="evidence" value="ECO:0007669"/>
    <property type="project" value="InterPro"/>
</dbReference>
<evidence type="ECO:0000313" key="10">
    <source>
        <dbReference type="Proteomes" id="UP000734854"/>
    </source>
</evidence>
<keyword evidence="5" id="KW-0010">Activator</keyword>
<dbReference type="GO" id="GO:0030154">
    <property type="term" value="P:cell differentiation"/>
    <property type="evidence" value="ECO:0007669"/>
    <property type="project" value="TreeGrafter"/>
</dbReference>
<evidence type="ECO:0000256" key="7">
    <source>
        <dbReference type="SAM" id="MobiDB-lite"/>
    </source>
</evidence>
<evidence type="ECO:0000256" key="5">
    <source>
        <dbReference type="ARBA" id="ARBA00023159"/>
    </source>
</evidence>
<dbReference type="AlphaFoldDB" id="A0A8J5C707"/>
<dbReference type="InterPro" id="IPR051140">
    <property type="entry name" value="GATA_TF"/>
</dbReference>
<gene>
    <name evidence="9" type="ORF">ZIOFF_074164</name>
</gene>
<dbReference type="PANTHER" id="PTHR45658">
    <property type="entry name" value="GATA TRANSCRIPTION FACTOR"/>
    <property type="match status" value="1"/>
</dbReference>
<organism evidence="9 10">
    <name type="scientific">Zingiber officinale</name>
    <name type="common">Ginger</name>
    <name type="synonym">Amomum zingiber</name>
    <dbReference type="NCBI Taxonomy" id="94328"/>
    <lineage>
        <taxon>Eukaryota</taxon>
        <taxon>Viridiplantae</taxon>
        <taxon>Streptophyta</taxon>
        <taxon>Embryophyta</taxon>
        <taxon>Tracheophyta</taxon>
        <taxon>Spermatophyta</taxon>
        <taxon>Magnoliopsida</taxon>
        <taxon>Liliopsida</taxon>
        <taxon>Zingiberales</taxon>
        <taxon>Zingiberaceae</taxon>
        <taxon>Zingiber</taxon>
    </lineage>
</organism>